<dbReference type="InterPro" id="IPR012951">
    <property type="entry name" value="BBE"/>
</dbReference>
<keyword evidence="5" id="KW-0560">Oxidoreductase</keyword>
<evidence type="ECO:0000256" key="5">
    <source>
        <dbReference type="ARBA" id="ARBA00023002"/>
    </source>
</evidence>
<dbReference type="GO" id="GO:0071949">
    <property type="term" value="F:FAD binding"/>
    <property type="evidence" value="ECO:0007669"/>
    <property type="project" value="InterPro"/>
</dbReference>
<dbReference type="PANTHER" id="PTHR42973">
    <property type="entry name" value="BINDING OXIDOREDUCTASE, PUTATIVE (AFU_ORTHOLOGUE AFUA_1G17690)-RELATED"/>
    <property type="match status" value="1"/>
</dbReference>
<comment type="cofactor">
    <cofactor evidence="1">
        <name>FAD</name>
        <dbReference type="ChEBI" id="CHEBI:57692"/>
    </cofactor>
</comment>
<dbReference type="Pfam" id="PF01565">
    <property type="entry name" value="FAD_binding_4"/>
    <property type="match status" value="1"/>
</dbReference>
<dbReference type="RefSeq" id="WP_005152957.1">
    <property type="nucleotide sequence ID" value="NZ_ANMG01000010.1"/>
</dbReference>
<reference evidence="7 8" key="1">
    <citation type="submission" date="2012-10" db="EMBL/GenBank/DDBJ databases">
        <title>Genome assembly of Amycolatopsis azurea DSM 43854.</title>
        <authorList>
            <person name="Khatri I."/>
            <person name="Kaur I."/>
            <person name="Subramanian S."/>
            <person name="Mayilraj S."/>
        </authorList>
    </citation>
    <scope>NUCLEOTIDE SEQUENCE [LARGE SCALE GENOMIC DNA]</scope>
    <source>
        <strain evidence="7 8">DSM 43854</strain>
    </source>
</reference>
<accession>M2Q9H0</accession>
<name>M2Q9H0_9PSEU</name>
<organism evidence="7 8">
    <name type="scientific">Amycolatopsis azurea DSM 43854</name>
    <dbReference type="NCBI Taxonomy" id="1238180"/>
    <lineage>
        <taxon>Bacteria</taxon>
        <taxon>Bacillati</taxon>
        <taxon>Actinomycetota</taxon>
        <taxon>Actinomycetes</taxon>
        <taxon>Pseudonocardiales</taxon>
        <taxon>Pseudonocardiaceae</taxon>
        <taxon>Amycolatopsis</taxon>
    </lineage>
</organism>
<gene>
    <name evidence="7" type="ORF">C791_0244</name>
</gene>
<dbReference type="InterPro" id="IPR016169">
    <property type="entry name" value="FAD-bd_PCMH_sub2"/>
</dbReference>
<dbReference type="SUPFAM" id="SSF56176">
    <property type="entry name" value="FAD-binding/transporter-associated domain-like"/>
    <property type="match status" value="1"/>
</dbReference>
<keyword evidence="4" id="KW-0274">FAD</keyword>
<dbReference type="OrthoDB" id="545125at2"/>
<evidence type="ECO:0000256" key="1">
    <source>
        <dbReference type="ARBA" id="ARBA00001974"/>
    </source>
</evidence>
<dbReference type="AlphaFoldDB" id="M2Q9H0"/>
<dbReference type="PANTHER" id="PTHR42973:SF39">
    <property type="entry name" value="FAD-BINDING PCMH-TYPE DOMAIN-CONTAINING PROTEIN"/>
    <property type="match status" value="1"/>
</dbReference>
<dbReference type="Proteomes" id="UP000014137">
    <property type="component" value="Unassembled WGS sequence"/>
</dbReference>
<dbReference type="InterPro" id="IPR006311">
    <property type="entry name" value="TAT_signal"/>
</dbReference>
<evidence type="ECO:0000256" key="4">
    <source>
        <dbReference type="ARBA" id="ARBA00022827"/>
    </source>
</evidence>
<evidence type="ECO:0000313" key="7">
    <source>
        <dbReference type="EMBL" id="EMD28620.1"/>
    </source>
</evidence>
<dbReference type="PROSITE" id="PS51318">
    <property type="entry name" value="TAT"/>
    <property type="match status" value="1"/>
</dbReference>
<evidence type="ECO:0000259" key="6">
    <source>
        <dbReference type="PROSITE" id="PS51387"/>
    </source>
</evidence>
<dbReference type="PROSITE" id="PS51387">
    <property type="entry name" value="FAD_PCMH"/>
    <property type="match status" value="1"/>
</dbReference>
<comment type="similarity">
    <text evidence="2">Belongs to the oxygen-dependent FAD-linked oxidoreductase family.</text>
</comment>
<dbReference type="InterPro" id="IPR050416">
    <property type="entry name" value="FAD-linked_Oxidoreductase"/>
</dbReference>
<dbReference type="InterPro" id="IPR016166">
    <property type="entry name" value="FAD-bd_PCMH"/>
</dbReference>
<dbReference type="Pfam" id="PF08031">
    <property type="entry name" value="BBE"/>
    <property type="match status" value="1"/>
</dbReference>
<dbReference type="GO" id="GO:0016491">
    <property type="term" value="F:oxidoreductase activity"/>
    <property type="evidence" value="ECO:0007669"/>
    <property type="project" value="UniProtKB-KW"/>
</dbReference>
<evidence type="ECO:0000256" key="3">
    <source>
        <dbReference type="ARBA" id="ARBA00022630"/>
    </source>
</evidence>
<protein>
    <submittedName>
        <fullName evidence="7">Putative secreted FAD-linked oxidase</fullName>
    </submittedName>
</protein>
<feature type="domain" description="FAD-binding PCMH-type" evidence="6">
    <location>
        <begin position="72"/>
        <end position="252"/>
    </location>
</feature>
<evidence type="ECO:0000313" key="8">
    <source>
        <dbReference type="Proteomes" id="UP000014137"/>
    </source>
</evidence>
<dbReference type="InterPro" id="IPR036318">
    <property type="entry name" value="FAD-bd_PCMH-like_sf"/>
</dbReference>
<evidence type="ECO:0000256" key="2">
    <source>
        <dbReference type="ARBA" id="ARBA00005466"/>
    </source>
</evidence>
<dbReference type="Gene3D" id="3.40.462.20">
    <property type="match status" value="1"/>
</dbReference>
<comment type="caution">
    <text evidence="7">The sequence shown here is derived from an EMBL/GenBank/DDBJ whole genome shotgun (WGS) entry which is preliminary data.</text>
</comment>
<keyword evidence="3" id="KW-0285">Flavoprotein</keyword>
<dbReference type="EMBL" id="ANMG01000010">
    <property type="protein sequence ID" value="EMD28620.1"/>
    <property type="molecule type" value="Genomic_DNA"/>
</dbReference>
<dbReference type="InterPro" id="IPR006094">
    <property type="entry name" value="Oxid_FAD_bind_N"/>
</dbReference>
<dbReference type="Gene3D" id="3.30.465.10">
    <property type="match status" value="1"/>
</dbReference>
<sequence>MKESGGIGRRRFLAGTVAAGTAATVLGPAALVPAQAAPATAAGTETAGFGPVAITPADGRYRDLVRGLNPRYVADPEAIYVADSTASVIEVVRKAVNEGKRLTVRSGGHCVEDFVFNPEVQVVLDLSEMNRVYFDAERGAVAVEPGAILMDVYDRLYKAWGVTIPAGIIYSIGAGGHFAGGGHGFLSRMHGMAVDHLHAVEVVVVDARGGVRKVVATREHNDPNRDLWWAHTGGGGGNFGVVTRYWFRSPGARGNDPRRILPQPPAEVLFAGLGLPWADFTKEKFTRLLKNYSAFHEKHKHPDSPYLALTGGLGLPLRSAGPIGMGTQVDATHPDAERLLERYHAEILDGVAPNAKPHVTRMPWLRSTLQRATTNSQANDPALRSDFKSAMMRGTMPDSQIDALYRYLTRTDVDNPTISVSFLSFGGRINAVGRNDTAFPHRDCSLNLLWTVIWNDPADDAKFVGWNREFYGAVYAETGGVPVPNGVTGGSYVNDADTDLADPRFNTSSAAWHDLYYRDNYSRLQQVKAKWDPRNFFRHKLSVRLP</sequence>
<proteinExistence type="inferred from homology"/>
<dbReference type="PATRIC" id="fig|1238180.3.peg.1602"/>